<comment type="caution">
    <text evidence="2">The sequence shown here is derived from an EMBL/GenBank/DDBJ whole genome shotgun (WGS) entry which is preliminary data.</text>
</comment>
<name>A0A844XGY3_9SPHN</name>
<dbReference type="InterPro" id="IPR037401">
    <property type="entry name" value="SnoaL-like"/>
</dbReference>
<proteinExistence type="predicted"/>
<evidence type="ECO:0000313" key="2">
    <source>
        <dbReference type="EMBL" id="MWV29276.1"/>
    </source>
</evidence>
<keyword evidence="3" id="KW-1185">Reference proteome</keyword>
<evidence type="ECO:0000313" key="3">
    <source>
        <dbReference type="Proteomes" id="UP000461409"/>
    </source>
</evidence>
<reference evidence="2 3" key="2">
    <citation type="submission" date="2020-02" db="EMBL/GenBank/DDBJ databases">
        <title>Erythrobacter dongmakensis sp. nov., isolated from a tidal mudflat.</title>
        <authorList>
            <person name="Kim I.S."/>
        </authorList>
    </citation>
    <scope>NUCLEOTIDE SEQUENCE [LARGE SCALE GENOMIC DNA]</scope>
    <source>
        <strain evidence="2 3">GH3-10</strain>
    </source>
</reference>
<dbReference type="Proteomes" id="UP000461409">
    <property type="component" value="Unassembled WGS sequence"/>
</dbReference>
<dbReference type="AlphaFoldDB" id="A0A844XGY3"/>
<organism evidence="2 3">
    <name type="scientific">Aurantiacibacter rhizosphaerae</name>
    <dbReference type="NCBI Taxonomy" id="2691582"/>
    <lineage>
        <taxon>Bacteria</taxon>
        <taxon>Pseudomonadati</taxon>
        <taxon>Pseudomonadota</taxon>
        <taxon>Alphaproteobacteria</taxon>
        <taxon>Sphingomonadales</taxon>
        <taxon>Erythrobacteraceae</taxon>
        <taxon>Aurantiacibacter</taxon>
    </lineage>
</organism>
<dbReference type="InterPro" id="IPR032710">
    <property type="entry name" value="NTF2-like_dom_sf"/>
</dbReference>
<accession>A0A844XGY3</accession>
<dbReference type="EMBL" id="WUBR01000004">
    <property type="protein sequence ID" value="MWV29276.1"/>
    <property type="molecule type" value="Genomic_DNA"/>
</dbReference>
<dbReference type="RefSeq" id="WP_160486948.1">
    <property type="nucleotide sequence ID" value="NZ_WUBR01000004.1"/>
</dbReference>
<dbReference type="SUPFAM" id="SSF54427">
    <property type="entry name" value="NTF2-like"/>
    <property type="match status" value="1"/>
</dbReference>
<reference evidence="2 3" key="1">
    <citation type="submission" date="2019-12" db="EMBL/GenBank/DDBJ databases">
        <authorList>
            <person name="Lee S.D."/>
        </authorList>
    </citation>
    <scope>NUCLEOTIDE SEQUENCE [LARGE SCALE GENOMIC DNA]</scope>
    <source>
        <strain evidence="2 3">GH3-10</strain>
    </source>
</reference>
<dbReference type="Gene3D" id="3.10.450.50">
    <property type="match status" value="1"/>
</dbReference>
<sequence>MVLLGDVDSNVDQLLAKQEITEGIYRWARGADRVDLATMQSAFHADATINYGPGEVPCGDFLQGIATQHAADFESTRHIIFNVLIDIDGDRATSEAGVDCRVRFTDADGPREMLVLGRYFDRWERRDGRWKIGHRFSVLDSYRVPDVLTNAQVDEWTAGIARGSRDETDPSYNYIQLP</sequence>
<feature type="domain" description="SnoaL-like" evidence="1">
    <location>
        <begin position="13"/>
        <end position="135"/>
    </location>
</feature>
<gene>
    <name evidence="2" type="ORF">GRF63_15330</name>
</gene>
<protein>
    <recommendedName>
        <fullName evidence="1">SnoaL-like domain-containing protein</fullName>
    </recommendedName>
</protein>
<dbReference type="Pfam" id="PF13577">
    <property type="entry name" value="SnoaL_4"/>
    <property type="match status" value="1"/>
</dbReference>
<evidence type="ECO:0000259" key="1">
    <source>
        <dbReference type="Pfam" id="PF13577"/>
    </source>
</evidence>